<evidence type="ECO:0000256" key="1">
    <source>
        <dbReference type="SAM" id="Phobius"/>
    </source>
</evidence>
<feature type="transmembrane region" description="Helical" evidence="1">
    <location>
        <begin position="223"/>
        <end position="246"/>
    </location>
</feature>
<name>A0A4R9K6P3_9LEPT</name>
<feature type="transmembrane region" description="Helical" evidence="1">
    <location>
        <begin position="41"/>
        <end position="62"/>
    </location>
</feature>
<dbReference type="InterPro" id="IPR010295">
    <property type="entry name" value="DUF898"/>
</dbReference>
<dbReference type="Proteomes" id="UP000297693">
    <property type="component" value="Unassembled WGS sequence"/>
</dbReference>
<keyword evidence="1" id="KW-0472">Membrane</keyword>
<dbReference type="EMBL" id="RQGD01000022">
    <property type="protein sequence ID" value="TGL60308.1"/>
    <property type="molecule type" value="Genomic_DNA"/>
</dbReference>
<feature type="transmembrane region" description="Helical" evidence="1">
    <location>
        <begin position="124"/>
        <end position="146"/>
    </location>
</feature>
<comment type="caution">
    <text evidence="2">The sequence shown here is derived from an EMBL/GenBank/DDBJ whole genome shotgun (WGS) entry which is preliminary data.</text>
</comment>
<sequence>MQSLKILYDFSKIRLNWQIRILNGGYMDNKRLIYHGTGGELFLIFLKNIFLTIVTVGIYSFWAKTNVQKYNASSLEWAGERFSFHGTGKERFIGFLKALGLFFVVIFVTYLVRTLLAYVPIPYVSIIVGYLIYLVLFLCLIPLIVVGKRKYLTSRMAYRNLRFGFDGKALEVAKIYLKGITLTILTLGIYYPWFYSEKESYLIANSRYGNTNFGFEADGQELFFIYLKGIFLSIITFGIYISWFIADLQNFIWDRTSFQGKKFNSDITGLQIFGNVALSYIIIIFSFGFGFAWVVVRMTKLFLETISLEAEVDFTSIEAKTDTTASATTEGIEAISNALDSFLG</sequence>
<accession>A0A4R9K6P3</accession>
<evidence type="ECO:0000313" key="3">
    <source>
        <dbReference type="Proteomes" id="UP000297693"/>
    </source>
</evidence>
<feature type="transmembrane region" description="Helical" evidence="1">
    <location>
        <begin position="175"/>
        <end position="193"/>
    </location>
</feature>
<feature type="transmembrane region" description="Helical" evidence="1">
    <location>
        <begin position="92"/>
        <end position="112"/>
    </location>
</feature>
<feature type="transmembrane region" description="Helical" evidence="1">
    <location>
        <begin position="267"/>
        <end position="295"/>
    </location>
</feature>
<organism evidence="2 3">
    <name type="scientific">Leptospira ognonensis</name>
    <dbReference type="NCBI Taxonomy" id="2484945"/>
    <lineage>
        <taxon>Bacteria</taxon>
        <taxon>Pseudomonadati</taxon>
        <taxon>Spirochaetota</taxon>
        <taxon>Spirochaetia</taxon>
        <taxon>Leptospirales</taxon>
        <taxon>Leptospiraceae</taxon>
        <taxon>Leptospira</taxon>
    </lineage>
</organism>
<dbReference type="Pfam" id="PF05987">
    <property type="entry name" value="DUF898"/>
    <property type="match status" value="1"/>
</dbReference>
<keyword evidence="1" id="KW-0812">Transmembrane</keyword>
<reference evidence="2" key="1">
    <citation type="journal article" date="2019" name="PLoS Negl. Trop. Dis.">
        <title>Revisiting the worldwide diversity of Leptospira species in the environment.</title>
        <authorList>
            <person name="Vincent A.T."/>
            <person name="Schiettekatte O."/>
            <person name="Bourhy P."/>
            <person name="Veyrier F.J."/>
            <person name="Picardeau M."/>
        </authorList>
    </citation>
    <scope>NUCLEOTIDE SEQUENCE [LARGE SCALE GENOMIC DNA]</scope>
    <source>
        <strain evidence="2">201702476</strain>
    </source>
</reference>
<keyword evidence="3" id="KW-1185">Reference proteome</keyword>
<keyword evidence="1" id="KW-1133">Transmembrane helix</keyword>
<dbReference type="OrthoDB" id="9765721at2"/>
<gene>
    <name evidence="2" type="ORF">EHQ58_07380</name>
</gene>
<evidence type="ECO:0000313" key="2">
    <source>
        <dbReference type="EMBL" id="TGL60308.1"/>
    </source>
</evidence>
<protein>
    <submittedName>
        <fullName evidence="2">DUF898 family protein</fullName>
    </submittedName>
</protein>
<proteinExistence type="predicted"/>
<dbReference type="AlphaFoldDB" id="A0A4R9K6P3"/>